<name>A0A0C9UKP8_SPHS4</name>
<accession>A0A0C9UKP8</accession>
<dbReference type="Proteomes" id="UP000054279">
    <property type="component" value="Unassembled WGS sequence"/>
</dbReference>
<sequence>MAATAFYKLWTGYKDGQENDEVKAAWKRLCKRNYHLHCTIQNNTDQRIYFDSDYFNSGSMFIPPPDEIGPRSNVTFGVGGGSYSGDALRSAMMGAVSGGAKFHIGGCNFAVGFTDPIIGSRKAGVAVASNAKAGYDAVSSSGNTVTSDGYRIVASIDSDGRKATYRVEKI</sequence>
<evidence type="ECO:0000313" key="3">
    <source>
        <dbReference type="Proteomes" id="UP000054279"/>
    </source>
</evidence>
<dbReference type="OrthoDB" id="4996552at2759"/>
<evidence type="ECO:0000313" key="2">
    <source>
        <dbReference type="EMBL" id="KIJ43663.1"/>
    </source>
</evidence>
<dbReference type="Gene3D" id="2.60.270.50">
    <property type="match status" value="1"/>
</dbReference>
<dbReference type="EMBL" id="KN837248">
    <property type="protein sequence ID" value="KIJ31090.1"/>
    <property type="molecule type" value="Genomic_DNA"/>
</dbReference>
<protein>
    <submittedName>
        <fullName evidence="2">Uncharacterized protein</fullName>
    </submittedName>
</protein>
<proteinExistence type="predicted"/>
<reference evidence="2 3" key="1">
    <citation type="submission" date="2014-06" db="EMBL/GenBank/DDBJ databases">
        <title>Evolutionary Origins and Diversification of the Mycorrhizal Mutualists.</title>
        <authorList>
            <consortium name="DOE Joint Genome Institute"/>
            <consortium name="Mycorrhizal Genomics Consortium"/>
            <person name="Kohler A."/>
            <person name="Kuo A."/>
            <person name="Nagy L.G."/>
            <person name="Floudas D."/>
            <person name="Copeland A."/>
            <person name="Barry K.W."/>
            <person name="Cichocki N."/>
            <person name="Veneault-Fourrey C."/>
            <person name="LaButti K."/>
            <person name="Lindquist E.A."/>
            <person name="Lipzen A."/>
            <person name="Lundell T."/>
            <person name="Morin E."/>
            <person name="Murat C."/>
            <person name="Riley R."/>
            <person name="Ohm R."/>
            <person name="Sun H."/>
            <person name="Tunlid A."/>
            <person name="Henrissat B."/>
            <person name="Grigoriev I.V."/>
            <person name="Hibbett D.S."/>
            <person name="Martin F."/>
        </authorList>
    </citation>
    <scope>NUCLEOTIDE SEQUENCE [LARGE SCALE GENOMIC DNA]</scope>
    <source>
        <strain evidence="2 3">SS14</strain>
    </source>
</reference>
<gene>
    <name evidence="1" type="ORF">M422DRAFT_36346</name>
    <name evidence="2" type="ORF">M422DRAFT_47754</name>
</gene>
<dbReference type="HOGENOM" id="CLU_1571628_0_0_1"/>
<dbReference type="AlphaFoldDB" id="A0A0C9UKP8"/>
<dbReference type="EMBL" id="KN837121">
    <property type="protein sequence ID" value="KIJ43663.1"/>
    <property type="molecule type" value="Genomic_DNA"/>
</dbReference>
<evidence type="ECO:0000313" key="1">
    <source>
        <dbReference type="EMBL" id="KIJ31090.1"/>
    </source>
</evidence>
<organism evidence="2 3">
    <name type="scientific">Sphaerobolus stellatus (strain SS14)</name>
    <dbReference type="NCBI Taxonomy" id="990650"/>
    <lineage>
        <taxon>Eukaryota</taxon>
        <taxon>Fungi</taxon>
        <taxon>Dikarya</taxon>
        <taxon>Basidiomycota</taxon>
        <taxon>Agaricomycotina</taxon>
        <taxon>Agaricomycetes</taxon>
        <taxon>Phallomycetidae</taxon>
        <taxon>Geastrales</taxon>
        <taxon>Sphaerobolaceae</taxon>
        <taxon>Sphaerobolus</taxon>
    </lineage>
</organism>
<keyword evidence="3" id="KW-1185">Reference proteome</keyword>